<keyword evidence="2" id="KW-1185">Reference proteome</keyword>
<gene>
    <name evidence="1" type="ORF">IDJ76_16285</name>
</gene>
<accession>A0A926NST0</accession>
<reference evidence="1" key="1">
    <citation type="submission" date="2020-09" db="EMBL/GenBank/DDBJ databases">
        <title>Novel species of Mucilaginibacter isolated from a glacier on the Tibetan Plateau.</title>
        <authorList>
            <person name="Liu Q."/>
            <person name="Xin Y.-H."/>
        </authorList>
    </citation>
    <scope>NUCLEOTIDE SEQUENCE</scope>
    <source>
        <strain evidence="1">ZB1P21</strain>
    </source>
</reference>
<dbReference type="NCBIfam" id="TIGR04256">
    <property type="entry name" value="GxxExxY"/>
    <property type="match status" value="1"/>
</dbReference>
<dbReference type="RefSeq" id="WP_191164497.1">
    <property type="nucleotide sequence ID" value="NZ_JACWMX010000007.1"/>
</dbReference>
<proteinExistence type="predicted"/>
<dbReference type="Proteomes" id="UP000619078">
    <property type="component" value="Unassembled WGS sequence"/>
</dbReference>
<protein>
    <submittedName>
        <fullName evidence="1">GxxExxY protein</fullName>
    </submittedName>
</protein>
<organism evidence="1 2">
    <name type="scientific">Mucilaginibacter glaciei</name>
    <dbReference type="NCBI Taxonomy" id="2772109"/>
    <lineage>
        <taxon>Bacteria</taxon>
        <taxon>Pseudomonadati</taxon>
        <taxon>Bacteroidota</taxon>
        <taxon>Sphingobacteriia</taxon>
        <taxon>Sphingobacteriales</taxon>
        <taxon>Sphingobacteriaceae</taxon>
        <taxon>Mucilaginibacter</taxon>
    </lineage>
</organism>
<evidence type="ECO:0000313" key="1">
    <source>
        <dbReference type="EMBL" id="MBD1394668.1"/>
    </source>
</evidence>
<evidence type="ECO:0000313" key="2">
    <source>
        <dbReference type="Proteomes" id="UP000619078"/>
    </source>
</evidence>
<dbReference type="EMBL" id="JACWMX010000007">
    <property type="protein sequence ID" value="MBD1394668.1"/>
    <property type="molecule type" value="Genomic_DNA"/>
</dbReference>
<dbReference type="Pfam" id="PF13366">
    <property type="entry name" value="PDDEXK_3"/>
    <property type="match status" value="1"/>
</dbReference>
<dbReference type="InterPro" id="IPR026350">
    <property type="entry name" value="GxxExxY"/>
</dbReference>
<comment type="caution">
    <text evidence="1">The sequence shown here is derived from an EMBL/GenBank/DDBJ whole genome shotgun (WGS) entry which is preliminary data.</text>
</comment>
<dbReference type="AlphaFoldDB" id="A0A926NST0"/>
<name>A0A926NST0_9SPHI</name>
<sequence length="125" mass="14150">MDENEIAKIIVNAAFEIHSSLGPGLLESVYEEILYFELLSKGLFVEKQKGIPVSWKEIKMDIGFRADLIVEKRVIVELKSVIAILPVHSKQVLTYLKLSRCKLGLLIDFNEPLIKTGITRIVNNL</sequence>